<feature type="region of interest" description="Disordered" evidence="1">
    <location>
        <begin position="44"/>
        <end position="74"/>
    </location>
</feature>
<accession>S8AD88</accession>
<gene>
    <name evidence="2" type="ORF">H072_5230</name>
</gene>
<keyword evidence="3" id="KW-1185">Reference proteome</keyword>
<feature type="region of interest" description="Disordered" evidence="1">
    <location>
        <begin position="94"/>
        <end position="131"/>
    </location>
</feature>
<proteinExistence type="predicted"/>
<sequence>MEQKSLAVFKRYRIENVDAADFRTTRAFETTEIYSQPINQRIENVDRNDLKNHLSKNNGEDKGSNNRRLRFESAKKDSSLERCPAILCESGEFLPNQRNENSNPETPKTKLENSSKDKREPSNETVPKLSPETELNAALINFLQAKCRRGFEGGRGSIEERLVPCVQRLHEILLEDKASLAEHPDYQAWVGYCKRLQTDIKAFFPPAVHSTLVEVSQYTEKNVESIKLDIVKDCLRVAQENLATREFTAEEFLQTMDEFNRLGFNSLGASVEPSIKYTKERPLFALRRSIRDIDQTFFDGVDPVTLDQDFGVFKRKHEHLIEELVWTLYSSLKQQVLKDIRNGLWFQARKLLTVLSAYFLIDKIKRQVPNLPVTWEIIKLYINSRHRLWPNIYHLVNKNEKKGTSLGSIDGYWLIRPTFLREEPEQPPRGWATYENQISYWVFLWWVTQAEEALFGYGTMADAKGLFIRAMGAIFLLPEEELEEIIVSPAGPFNYLSYEWDDLRYLAKLIELWGTGKPYGNSDTDAWYDNMTDISHCEGGQRTYDRMYPPDRKPLLEFLRVRMDSSTYPGPPEGVSWADLESNNSTVYRNLQKTPSLSMTNPIIRTEIIAGEDRAWEWCLKVLQMTRPLQRDTWSRSKISALVAVLRKEGLECIEMTVTIV</sequence>
<dbReference type="EMBL" id="AQGS01000270">
    <property type="protein sequence ID" value="EPS40894.1"/>
    <property type="molecule type" value="Genomic_DNA"/>
</dbReference>
<evidence type="ECO:0000313" key="2">
    <source>
        <dbReference type="EMBL" id="EPS40894.1"/>
    </source>
</evidence>
<dbReference type="Proteomes" id="UP000015100">
    <property type="component" value="Unassembled WGS sequence"/>
</dbReference>
<feature type="compositionally biased region" description="Basic and acidic residues" evidence="1">
    <location>
        <begin position="107"/>
        <end position="122"/>
    </location>
</feature>
<feature type="compositionally biased region" description="Polar residues" evidence="1">
    <location>
        <begin position="96"/>
        <end position="106"/>
    </location>
</feature>
<dbReference type="HOGENOM" id="CLU_415054_0_0_1"/>
<organism evidence="2 3">
    <name type="scientific">Dactylellina haptotyla (strain CBS 200.50)</name>
    <name type="common">Nematode-trapping fungus</name>
    <name type="synonym">Monacrosporium haptotylum</name>
    <dbReference type="NCBI Taxonomy" id="1284197"/>
    <lineage>
        <taxon>Eukaryota</taxon>
        <taxon>Fungi</taxon>
        <taxon>Dikarya</taxon>
        <taxon>Ascomycota</taxon>
        <taxon>Pezizomycotina</taxon>
        <taxon>Orbiliomycetes</taxon>
        <taxon>Orbiliales</taxon>
        <taxon>Orbiliaceae</taxon>
        <taxon>Dactylellina</taxon>
    </lineage>
</organism>
<name>S8AD88_DACHA</name>
<reference evidence="2 3" key="1">
    <citation type="journal article" date="2013" name="PLoS Genet.">
        <title>Genomic mechanisms accounting for the adaptation to parasitism in nematode-trapping fungi.</title>
        <authorList>
            <person name="Meerupati T."/>
            <person name="Andersson K.M."/>
            <person name="Friman E."/>
            <person name="Kumar D."/>
            <person name="Tunlid A."/>
            <person name="Ahren D."/>
        </authorList>
    </citation>
    <scope>NUCLEOTIDE SEQUENCE [LARGE SCALE GENOMIC DNA]</scope>
    <source>
        <strain evidence="2 3">CBS 200.50</strain>
    </source>
</reference>
<evidence type="ECO:0000313" key="3">
    <source>
        <dbReference type="Proteomes" id="UP000015100"/>
    </source>
</evidence>
<dbReference type="AlphaFoldDB" id="S8AD88"/>
<protein>
    <submittedName>
        <fullName evidence="2">Uncharacterized protein</fullName>
    </submittedName>
</protein>
<comment type="caution">
    <text evidence="2">The sequence shown here is derived from an EMBL/GenBank/DDBJ whole genome shotgun (WGS) entry which is preliminary data.</text>
</comment>
<evidence type="ECO:0000256" key="1">
    <source>
        <dbReference type="SAM" id="MobiDB-lite"/>
    </source>
</evidence>
<reference evidence="3" key="2">
    <citation type="submission" date="2013-04" db="EMBL/GenBank/DDBJ databases">
        <title>Genomic mechanisms accounting for the adaptation to parasitism in nematode-trapping fungi.</title>
        <authorList>
            <person name="Ahren D.G."/>
        </authorList>
    </citation>
    <scope>NUCLEOTIDE SEQUENCE [LARGE SCALE GENOMIC DNA]</scope>
    <source>
        <strain evidence="3">CBS 200.50</strain>
    </source>
</reference>